<dbReference type="OrthoDB" id="10018489at2759"/>
<dbReference type="PANTHER" id="PTHR33936">
    <property type="entry name" value="PROTEIN CBG17840"/>
    <property type="match status" value="1"/>
</dbReference>
<protein>
    <submittedName>
        <fullName evidence="1">Uncharacterized protein</fullName>
    </submittedName>
</protein>
<evidence type="ECO:0000313" key="2">
    <source>
        <dbReference type="Proteomes" id="UP000625711"/>
    </source>
</evidence>
<dbReference type="AlphaFoldDB" id="A0A834HZK7"/>
<dbReference type="EMBL" id="JAACXV010014349">
    <property type="protein sequence ID" value="KAF7268060.1"/>
    <property type="molecule type" value="Genomic_DNA"/>
</dbReference>
<dbReference type="Proteomes" id="UP000625711">
    <property type="component" value="Unassembled WGS sequence"/>
</dbReference>
<sequence>MFLKNSNSLKVCIVRNDGLDLFLGYTPKYEKRAEKSGGSIKINGMCPSHLICRFHEQGSVTVHYWKTHAGHEKDLRCFHLTTLEKNVIVEKLKSGVTADEIVNDATKIETERIGRLNLVNKKEISYLIKKHNIDRNKNPNEIIATHLRVNEWNMNRKQHLTDNKTTKLKEEQVDCKIAWANISKQCLLLLNDENLSLLHKIVSEHFTKMLQDQKTKGVNFGKNHFDRLTNSSRELAEILSSFIPPPSSRAIGVTRTT</sequence>
<dbReference type="PANTHER" id="PTHR33936:SF25">
    <property type="entry name" value="C2H2-TYPE DOMAIN-CONTAINING PROTEIN"/>
    <property type="match status" value="1"/>
</dbReference>
<proteinExistence type="predicted"/>
<comment type="caution">
    <text evidence="1">The sequence shown here is derived from an EMBL/GenBank/DDBJ whole genome shotgun (WGS) entry which is preliminary data.</text>
</comment>
<accession>A0A834HZK7</accession>
<gene>
    <name evidence="1" type="ORF">GWI33_018758</name>
</gene>
<reference evidence="1" key="1">
    <citation type="submission" date="2020-08" db="EMBL/GenBank/DDBJ databases">
        <title>Genome sequencing and assembly of the red palm weevil Rhynchophorus ferrugineus.</title>
        <authorList>
            <person name="Dias G.B."/>
            <person name="Bergman C.M."/>
            <person name="Manee M."/>
        </authorList>
    </citation>
    <scope>NUCLEOTIDE SEQUENCE</scope>
    <source>
        <strain evidence="1">AA-2017</strain>
        <tissue evidence="1">Whole larva</tissue>
    </source>
</reference>
<keyword evidence="2" id="KW-1185">Reference proteome</keyword>
<evidence type="ECO:0000313" key="1">
    <source>
        <dbReference type="EMBL" id="KAF7268060.1"/>
    </source>
</evidence>
<dbReference type="InterPro" id="IPR052797">
    <property type="entry name" value="RegFact_GeneExpr_CellDeath"/>
</dbReference>
<organism evidence="1 2">
    <name type="scientific">Rhynchophorus ferrugineus</name>
    <name type="common">Red palm weevil</name>
    <name type="synonym">Curculio ferrugineus</name>
    <dbReference type="NCBI Taxonomy" id="354439"/>
    <lineage>
        <taxon>Eukaryota</taxon>
        <taxon>Metazoa</taxon>
        <taxon>Ecdysozoa</taxon>
        <taxon>Arthropoda</taxon>
        <taxon>Hexapoda</taxon>
        <taxon>Insecta</taxon>
        <taxon>Pterygota</taxon>
        <taxon>Neoptera</taxon>
        <taxon>Endopterygota</taxon>
        <taxon>Coleoptera</taxon>
        <taxon>Polyphaga</taxon>
        <taxon>Cucujiformia</taxon>
        <taxon>Curculionidae</taxon>
        <taxon>Dryophthorinae</taxon>
        <taxon>Rhynchophorus</taxon>
    </lineage>
</organism>
<name>A0A834HZK7_RHYFE</name>